<evidence type="ECO:0000313" key="2">
    <source>
        <dbReference type="Proteomes" id="UP000324897"/>
    </source>
</evidence>
<feature type="non-terminal residue" evidence="1">
    <location>
        <position position="1"/>
    </location>
</feature>
<dbReference type="Proteomes" id="UP000324897">
    <property type="component" value="Unassembled WGS sequence"/>
</dbReference>
<comment type="caution">
    <text evidence="1">The sequence shown here is derived from an EMBL/GenBank/DDBJ whole genome shotgun (WGS) entry which is preliminary data.</text>
</comment>
<organism evidence="1 2">
    <name type="scientific">Eragrostis curvula</name>
    <name type="common">weeping love grass</name>
    <dbReference type="NCBI Taxonomy" id="38414"/>
    <lineage>
        <taxon>Eukaryota</taxon>
        <taxon>Viridiplantae</taxon>
        <taxon>Streptophyta</taxon>
        <taxon>Embryophyta</taxon>
        <taxon>Tracheophyta</taxon>
        <taxon>Spermatophyta</taxon>
        <taxon>Magnoliopsida</taxon>
        <taxon>Liliopsida</taxon>
        <taxon>Poales</taxon>
        <taxon>Poaceae</taxon>
        <taxon>PACMAD clade</taxon>
        <taxon>Chloridoideae</taxon>
        <taxon>Eragrostideae</taxon>
        <taxon>Eragrostidinae</taxon>
        <taxon>Eragrostis</taxon>
    </lineage>
</organism>
<dbReference type="AlphaFoldDB" id="A0A5J9UGF3"/>
<sequence length="166" mass="19029">MVKQGENCAVLLSSSTLMDGEQDQFQALPSPKLHSRYSSLCFSAAMLWNRSAYPCVGLFPDSTNQTFWLLYVVMMPRVPAQSTIRQLMTYVFMNASRTIRRQGTPRLKTPYAVHTIRSETHQLKPRHLYCKDRLFWALVMQFTQQAEAYGRLISLVTNTITSPLDS</sequence>
<dbReference type="EMBL" id="RWGY01000026">
    <property type="protein sequence ID" value="TVU22514.1"/>
    <property type="molecule type" value="Genomic_DNA"/>
</dbReference>
<proteinExistence type="predicted"/>
<reference evidence="1 2" key="1">
    <citation type="journal article" date="2019" name="Sci. Rep.">
        <title>A high-quality genome of Eragrostis curvula grass provides insights into Poaceae evolution and supports new strategies to enhance forage quality.</title>
        <authorList>
            <person name="Carballo J."/>
            <person name="Santos B.A.C.M."/>
            <person name="Zappacosta D."/>
            <person name="Garbus I."/>
            <person name="Selva J.P."/>
            <person name="Gallo C.A."/>
            <person name="Diaz A."/>
            <person name="Albertini E."/>
            <person name="Caccamo M."/>
            <person name="Echenique V."/>
        </authorList>
    </citation>
    <scope>NUCLEOTIDE SEQUENCE [LARGE SCALE GENOMIC DNA]</scope>
    <source>
        <strain evidence="2">cv. Victoria</strain>
        <tissue evidence="1">Leaf</tissue>
    </source>
</reference>
<protein>
    <submittedName>
        <fullName evidence="1">Uncharacterized protein</fullName>
    </submittedName>
</protein>
<gene>
    <name evidence="1" type="ORF">EJB05_32220</name>
</gene>
<accession>A0A5J9UGF3</accession>
<evidence type="ECO:0000313" key="1">
    <source>
        <dbReference type="EMBL" id="TVU22514.1"/>
    </source>
</evidence>
<name>A0A5J9UGF3_9POAL</name>
<keyword evidence="2" id="KW-1185">Reference proteome</keyword>
<dbReference type="Gramene" id="TVU22514">
    <property type="protein sequence ID" value="TVU22514"/>
    <property type="gene ID" value="EJB05_32220"/>
</dbReference>